<reference evidence="1" key="2">
    <citation type="submission" date="2020-12" db="EMBL/GenBank/DDBJ databases">
        <authorList>
            <person name="Kanost M."/>
        </authorList>
    </citation>
    <scope>NUCLEOTIDE SEQUENCE</scope>
</reference>
<dbReference type="EMBL" id="JH668699">
    <property type="protein sequence ID" value="KAG6460828.1"/>
    <property type="molecule type" value="Genomic_DNA"/>
</dbReference>
<protein>
    <submittedName>
        <fullName evidence="1">Uncharacterized protein</fullName>
    </submittedName>
</protein>
<reference evidence="1" key="1">
    <citation type="journal article" date="2016" name="Insect Biochem. Mol. Biol.">
        <title>Multifaceted biological insights from a draft genome sequence of the tobacco hornworm moth, Manduca sexta.</title>
        <authorList>
            <person name="Kanost M.R."/>
            <person name="Arrese E.L."/>
            <person name="Cao X."/>
            <person name="Chen Y.R."/>
            <person name="Chellapilla S."/>
            <person name="Goldsmith M.R."/>
            <person name="Grosse-Wilde E."/>
            <person name="Heckel D.G."/>
            <person name="Herndon N."/>
            <person name="Jiang H."/>
            <person name="Papanicolaou A."/>
            <person name="Qu J."/>
            <person name="Soulages J.L."/>
            <person name="Vogel H."/>
            <person name="Walters J."/>
            <person name="Waterhouse R.M."/>
            <person name="Ahn S.J."/>
            <person name="Almeida F.C."/>
            <person name="An C."/>
            <person name="Aqrawi P."/>
            <person name="Bretschneider A."/>
            <person name="Bryant W.B."/>
            <person name="Bucks S."/>
            <person name="Chao H."/>
            <person name="Chevignon G."/>
            <person name="Christen J.M."/>
            <person name="Clarke D.F."/>
            <person name="Dittmer N.T."/>
            <person name="Ferguson L.C.F."/>
            <person name="Garavelou S."/>
            <person name="Gordon K.H.J."/>
            <person name="Gunaratna R.T."/>
            <person name="Han Y."/>
            <person name="Hauser F."/>
            <person name="He Y."/>
            <person name="Heidel-Fischer H."/>
            <person name="Hirsh A."/>
            <person name="Hu Y."/>
            <person name="Jiang H."/>
            <person name="Kalra D."/>
            <person name="Klinner C."/>
            <person name="Konig C."/>
            <person name="Kovar C."/>
            <person name="Kroll A.R."/>
            <person name="Kuwar S.S."/>
            <person name="Lee S.L."/>
            <person name="Lehman R."/>
            <person name="Li K."/>
            <person name="Li Z."/>
            <person name="Liang H."/>
            <person name="Lovelace S."/>
            <person name="Lu Z."/>
            <person name="Mansfield J.H."/>
            <person name="McCulloch K.J."/>
            <person name="Mathew T."/>
            <person name="Morton B."/>
            <person name="Muzny D.M."/>
            <person name="Neunemann D."/>
            <person name="Ongeri F."/>
            <person name="Pauchet Y."/>
            <person name="Pu L.L."/>
            <person name="Pyrousis I."/>
            <person name="Rao X.J."/>
            <person name="Redding A."/>
            <person name="Roesel C."/>
            <person name="Sanchez-Gracia A."/>
            <person name="Schaack S."/>
            <person name="Shukla A."/>
            <person name="Tetreau G."/>
            <person name="Wang Y."/>
            <person name="Xiong G.H."/>
            <person name="Traut W."/>
            <person name="Walsh T.K."/>
            <person name="Worley K.C."/>
            <person name="Wu D."/>
            <person name="Wu W."/>
            <person name="Wu Y.Q."/>
            <person name="Zhang X."/>
            <person name="Zou Z."/>
            <person name="Zucker H."/>
            <person name="Briscoe A.D."/>
            <person name="Burmester T."/>
            <person name="Clem R.J."/>
            <person name="Feyereisen R."/>
            <person name="Grimmelikhuijzen C.J.P."/>
            <person name="Hamodrakas S.J."/>
            <person name="Hansson B.S."/>
            <person name="Huguet E."/>
            <person name="Jermiin L.S."/>
            <person name="Lan Q."/>
            <person name="Lehman H.K."/>
            <person name="Lorenzen M."/>
            <person name="Merzendorfer H."/>
            <person name="Michalopoulos I."/>
            <person name="Morton D.B."/>
            <person name="Muthukrishnan S."/>
            <person name="Oakeshott J.G."/>
            <person name="Palmer W."/>
            <person name="Park Y."/>
            <person name="Passarelli A.L."/>
            <person name="Rozas J."/>
            <person name="Schwartz L.M."/>
            <person name="Smith W."/>
            <person name="Southgate A."/>
            <person name="Vilcinskas A."/>
            <person name="Vogt R."/>
            <person name="Wang P."/>
            <person name="Werren J."/>
            <person name="Yu X.Q."/>
            <person name="Zhou J.J."/>
            <person name="Brown S.J."/>
            <person name="Scherer S.E."/>
            <person name="Richards S."/>
            <person name="Blissard G.W."/>
        </authorList>
    </citation>
    <scope>NUCLEOTIDE SEQUENCE</scope>
</reference>
<dbReference type="AlphaFoldDB" id="A0A921ZMM4"/>
<proteinExistence type="predicted"/>
<comment type="caution">
    <text evidence="1">The sequence shown here is derived from an EMBL/GenBank/DDBJ whole genome shotgun (WGS) entry which is preliminary data.</text>
</comment>
<accession>A0A921ZMM4</accession>
<evidence type="ECO:0000313" key="1">
    <source>
        <dbReference type="EMBL" id="KAG6460828.1"/>
    </source>
</evidence>
<organism evidence="1 2">
    <name type="scientific">Manduca sexta</name>
    <name type="common">Tobacco hawkmoth</name>
    <name type="synonym">Tobacco hornworm</name>
    <dbReference type="NCBI Taxonomy" id="7130"/>
    <lineage>
        <taxon>Eukaryota</taxon>
        <taxon>Metazoa</taxon>
        <taxon>Ecdysozoa</taxon>
        <taxon>Arthropoda</taxon>
        <taxon>Hexapoda</taxon>
        <taxon>Insecta</taxon>
        <taxon>Pterygota</taxon>
        <taxon>Neoptera</taxon>
        <taxon>Endopterygota</taxon>
        <taxon>Lepidoptera</taxon>
        <taxon>Glossata</taxon>
        <taxon>Ditrysia</taxon>
        <taxon>Bombycoidea</taxon>
        <taxon>Sphingidae</taxon>
        <taxon>Sphinginae</taxon>
        <taxon>Sphingini</taxon>
        <taxon>Manduca</taxon>
    </lineage>
</organism>
<keyword evidence="2" id="KW-1185">Reference proteome</keyword>
<gene>
    <name evidence="1" type="ORF">O3G_MSEX012238</name>
</gene>
<evidence type="ECO:0000313" key="2">
    <source>
        <dbReference type="Proteomes" id="UP000791440"/>
    </source>
</evidence>
<dbReference type="Proteomes" id="UP000791440">
    <property type="component" value="Unassembled WGS sequence"/>
</dbReference>
<sequence length="68" mass="8139">MYLYVGNVRMYQTSESFNLNKDIRKPRQRIGTPKENSNRYLSTCDQLLRMYFISEILALQNIRVLCCK</sequence>
<name>A0A921ZMM4_MANSE</name>